<evidence type="ECO:0000313" key="2">
    <source>
        <dbReference type="EMBL" id="KAJ3588010.1"/>
    </source>
</evidence>
<proteinExistence type="predicted"/>
<accession>A0A9Q0I7C5</accession>
<keyword evidence="3" id="KW-1185">Reference proteome</keyword>
<sequence length="113" mass="12325">MLSLKLSATSPLTASITATPDLCSSGYFKILHLQMCLRIPRPPPAERLPTSTWERPPTSACGASPDLRLRSVPRPPPAEHTLTSAWERLLRGLGAEHGLLVLGRRDIIKVRPG</sequence>
<dbReference type="Proteomes" id="UP001148018">
    <property type="component" value="Unassembled WGS sequence"/>
</dbReference>
<gene>
    <name evidence="2" type="ORF">NHX12_011604</name>
</gene>
<comment type="caution">
    <text evidence="2">The sequence shown here is derived from an EMBL/GenBank/DDBJ whole genome shotgun (WGS) entry which is preliminary data.</text>
</comment>
<dbReference type="AlphaFoldDB" id="A0A9Q0I7C5"/>
<evidence type="ECO:0000256" key="1">
    <source>
        <dbReference type="SAM" id="MobiDB-lite"/>
    </source>
</evidence>
<evidence type="ECO:0000313" key="3">
    <source>
        <dbReference type="Proteomes" id="UP001148018"/>
    </source>
</evidence>
<feature type="region of interest" description="Disordered" evidence="1">
    <location>
        <begin position="47"/>
        <end position="76"/>
    </location>
</feature>
<protein>
    <submittedName>
        <fullName evidence="2">Uncharacterized protein</fullName>
    </submittedName>
</protein>
<dbReference type="EMBL" id="JANIIK010000116">
    <property type="protein sequence ID" value="KAJ3588010.1"/>
    <property type="molecule type" value="Genomic_DNA"/>
</dbReference>
<reference evidence="2" key="1">
    <citation type="submission" date="2022-07" db="EMBL/GenBank/DDBJ databases">
        <title>Chromosome-level genome of Muraenolepis orangiensis.</title>
        <authorList>
            <person name="Kim J."/>
        </authorList>
    </citation>
    <scope>NUCLEOTIDE SEQUENCE</scope>
    <source>
        <strain evidence="2">KU_S4_2022</strain>
        <tissue evidence="2">Muscle</tissue>
    </source>
</reference>
<name>A0A9Q0I7C5_9TELE</name>
<organism evidence="2 3">
    <name type="scientific">Muraenolepis orangiensis</name>
    <name type="common">Patagonian moray cod</name>
    <dbReference type="NCBI Taxonomy" id="630683"/>
    <lineage>
        <taxon>Eukaryota</taxon>
        <taxon>Metazoa</taxon>
        <taxon>Chordata</taxon>
        <taxon>Craniata</taxon>
        <taxon>Vertebrata</taxon>
        <taxon>Euteleostomi</taxon>
        <taxon>Actinopterygii</taxon>
        <taxon>Neopterygii</taxon>
        <taxon>Teleostei</taxon>
        <taxon>Neoteleostei</taxon>
        <taxon>Acanthomorphata</taxon>
        <taxon>Zeiogadaria</taxon>
        <taxon>Gadariae</taxon>
        <taxon>Gadiformes</taxon>
        <taxon>Muraenolepidoidei</taxon>
        <taxon>Muraenolepididae</taxon>
        <taxon>Muraenolepis</taxon>
    </lineage>
</organism>